<organism evidence="3 4">
    <name type="scientific">Paucilactobacillus nenjiangensis</name>
    <dbReference type="NCBI Taxonomy" id="1296540"/>
    <lineage>
        <taxon>Bacteria</taxon>
        <taxon>Bacillati</taxon>
        <taxon>Bacillota</taxon>
        <taxon>Bacilli</taxon>
        <taxon>Lactobacillales</taxon>
        <taxon>Lactobacillaceae</taxon>
        <taxon>Paucilactobacillus</taxon>
    </lineage>
</organism>
<keyword evidence="4" id="KW-1185">Reference proteome</keyword>
<keyword evidence="2" id="KW-0812">Transmembrane</keyword>
<feature type="transmembrane region" description="Helical" evidence="2">
    <location>
        <begin position="60"/>
        <end position="80"/>
    </location>
</feature>
<dbReference type="AlphaFoldDB" id="A0A5P1X2K2"/>
<evidence type="ECO:0008006" key="5">
    <source>
        <dbReference type="Google" id="ProtNLM"/>
    </source>
</evidence>
<keyword evidence="2" id="KW-1133">Transmembrane helix</keyword>
<protein>
    <recommendedName>
        <fullName evidence="5">DUF975 family protein</fullName>
    </recommendedName>
</protein>
<feature type="transmembrane region" description="Helical" evidence="2">
    <location>
        <begin position="227"/>
        <end position="252"/>
    </location>
</feature>
<sequence length="349" mass="39795">MEASSKVTTKSFVSKLRDIVKAKYKESVISLVSFIVIAIAVIAIVAFAGYEAFAYVTQKLVMLMYTVMYGMTGAVSASSIAIGVVIFLAALALFVAAIVFIQFFAVAIQYEFQDTIQKDSKKISLKGIWAQFRIMNKNQMWRLFLYSSLFIGLWTLPTNILELVFSSNTILAIIFRLLTAVITIWKTLEYAQGIFLYREQRPKFLGQSMRHAFTASRRFMSHKKWQYLWLMIVTVVPLIVGQIIFGLITFYGEYTATYFFLYLGIILMVVYGCAYLPVLYFSKPLYFELTRSSVSIDETFEDTFKSVGRLTGTEPYEKKSKKAKKEVQAKIEPNDAKKKAAPKDTKNDK</sequence>
<gene>
    <name evidence="3" type="ORF">F0161_09960</name>
</gene>
<evidence type="ECO:0000256" key="2">
    <source>
        <dbReference type="SAM" id="Phobius"/>
    </source>
</evidence>
<dbReference type="OrthoDB" id="2283061at2"/>
<dbReference type="RefSeq" id="WP_150204468.1">
    <property type="nucleotide sequence ID" value="NZ_CP043939.1"/>
</dbReference>
<dbReference type="EMBL" id="CP043939">
    <property type="protein sequence ID" value="QER68130.1"/>
    <property type="molecule type" value="Genomic_DNA"/>
</dbReference>
<feature type="region of interest" description="Disordered" evidence="1">
    <location>
        <begin position="314"/>
        <end position="349"/>
    </location>
</feature>
<feature type="transmembrane region" description="Helical" evidence="2">
    <location>
        <begin position="28"/>
        <end position="48"/>
    </location>
</feature>
<evidence type="ECO:0000313" key="3">
    <source>
        <dbReference type="EMBL" id="QER68130.1"/>
    </source>
</evidence>
<proteinExistence type="predicted"/>
<evidence type="ECO:0000256" key="1">
    <source>
        <dbReference type="SAM" id="MobiDB-lite"/>
    </source>
</evidence>
<evidence type="ECO:0000313" key="4">
    <source>
        <dbReference type="Proteomes" id="UP000325295"/>
    </source>
</evidence>
<feature type="transmembrane region" description="Helical" evidence="2">
    <location>
        <begin position="86"/>
        <end position="108"/>
    </location>
</feature>
<feature type="transmembrane region" description="Helical" evidence="2">
    <location>
        <begin position="170"/>
        <end position="188"/>
    </location>
</feature>
<dbReference type="KEGG" id="lnn:F0161_09960"/>
<accession>A0A5P1X2K2</accession>
<name>A0A5P1X2K2_9LACO</name>
<reference evidence="3 4" key="1">
    <citation type="submission" date="2019-09" db="EMBL/GenBank/DDBJ databases">
        <title>Complete Genome Sequence of Lactobacillus nenjiangensis SH-Y15, isolated from sauerkraut.</title>
        <authorList>
            <person name="Yang H."/>
        </authorList>
    </citation>
    <scope>NUCLEOTIDE SEQUENCE [LARGE SCALE GENOMIC DNA]</scope>
    <source>
        <strain evidence="3 4">SH-Y15</strain>
    </source>
</reference>
<keyword evidence="2" id="KW-0472">Membrane</keyword>
<feature type="transmembrane region" description="Helical" evidence="2">
    <location>
        <begin position="258"/>
        <end position="281"/>
    </location>
</feature>
<feature type="compositionally biased region" description="Basic and acidic residues" evidence="1">
    <location>
        <begin position="325"/>
        <end position="349"/>
    </location>
</feature>
<dbReference type="Proteomes" id="UP000325295">
    <property type="component" value="Chromosome"/>
</dbReference>
<feature type="transmembrane region" description="Helical" evidence="2">
    <location>
        <begin position="143"/>
        <end position="164"/>
    </location>
</feature>